<evidence type="ECO:0000313" key="3">
    <source>
        <dbReference type="Proteomes" id="UP000033188"/>
    </source>
</evidence>
<feature type="compositionally biased region" description="Acidic residues" evidence="1">
    <location>
        <begin position="97"/>
        <end position="113"/>
    </location>
</feature>
<dbReference type="OrthoDB" id="10607090at2759"/>
<dbReference type="KEGG" id="bbig:BBBOND_0208880"/>
<gene>
    <name evidence="2" type="ORF">BBBOND_0208880</name>
</gene>
<reference evidence="3" key="1">
    <citation type="submission" date="2014-06" db="EMBL/GenBank/DDBJ databases">
        <authorList>
            <person name="Aslett M."/>
            <person name="De Silva N."/>
        </authorList>
    </citation>
    <scope>NUCLEOTIDE SEQUENCE [LARGE SCALE GENOMIC DNA]</scope>
    <source>
        <strain evidence="3">Bond</strain>
    </source>
</reference>
<organism evidence="2 3">
    <name type="scientific">Babesia bigemina</name>
    <dbReference type="NCBI Taxonomy" id="5866"/>
    <lineage>
        <taxon>Eukaryota</taxon>
        <taxon>Sar</taxon>
        <taxon>Alveolata</taxon>
        <taxon>Apicomplexa</taxon>
        <taxon>Aconoidasida</taxon>
        <taxon>Piroplasmida</taxon>
        <taxon>Babesiidae</taxon>
        <taxon>Babesia</taxon>
    </lineage>
</organism>
<dbReference type="Proteomes" id="UP000033188">
    <property type="component" value="Chromosome 2"/>
</dbReference>
<feature type="compositionally biased region" description="Acidic residues" evidence="1">
    <location>
        <begin position="126"/>
        <end position="135"/>
    </location>
</feature>
<dbReference type="RefSeq" id="XP_012767920.1">
    <property type="nucleotide sequence ID" value="XM_012912466.1"/>
</dbReference>
<feature type="region of interest" description="Disordered" evidence="1">
    <location>
        <begin position="93"/>
        <end position="188"/>
    </location>
</feature>
<dbReference type="AlphaFoldDB" id="A0A061D9Z7"/>
<dbReference type="GeneID" id="24564275"/>
<dbReference type="VEuPathDB" id="PiroplasmaDB:BBBOND_0208880"/>
<keyword evidence="3" id="KW-1185">Reference proteome</keyword>
<protein>
    <submittedName>
        <fullName evidence="2">Uncharacterized protein</fullName>
    </submittedName>
</protein>
<evidence type="ECO:0000256" key="1">
    <source>
        <dbReference type="SAM" id="MobiDB-lite"/>
    </source>
</evidence>
<sequence length="270" mass="29631">MASVKRGSWAGSSLFCRAIGWTSLLLALISFSSVSNCVTVRRSILKKTVAHTTGHTSIGDMPSTDTYPVGSLPEAKLEEQAAANTINKYKANAARDEQDDNDDEEQQANDDSSEVPRLYEVSSSEGEGEGDELSEPDATADNALDGDNDNDNANDAADDGDDGKDGDDENVDSADVPKSYLEQDSQRILSLPNHPNIHLLGREYEPPSKHPKLQKVRRVVRGMSRLGAEYAQKGLRTARDVYRQHAPIIADKAKKVAKRFKNFVTKRNRE</sequence>
<evidence type="ECO:0000313" key="2">
    <source>
        <dbReference type="EMBL" id="CDR95734.1"/>
    </source>
</evidence>
<dbReference type="EMBL" id="LK391708">
    <property type="protein sequence ID" value="CDR95734.1"/>
    <property type="molecule type" value="Genomic_DNA"/>
</dbReference>
<accession>A0A061D9Z7</accession>
<proteinExistence type="predicted"/>
<feature type="compositionally biased region" description="Acidic residues" evidence="1">
    <location>
        <begin position="144"/>
        <end position="172"/>
    </location>
</feature>
<name>A0A061D9Z7_BABBI</name>